<dbReference type="AlphaFoldDB" id="A0A5N1JDW5"/>
<keyword evidence="2" id="KW-1185">Reference proteome</keyword>
<evidence type="ECO:0000313" key="2">
    <source>
        <dbReference type="Proteomes" id="UP000326344"/>
    </source>
</evidence>
<evidence type="ECO:0000313" key="1">
    <source>
        <dbReference type="EMBL" id="KAA9349246.1"/>
    </source>
</evidence>
<sequence length="161" mass="18263">MSLLLTNYNLDFVEDNNDSLGGQLQLKLHAKDEQHHTDATRDLAHAMYVHRPYDPQDETESLQSGLWYKHGRFCEFLFDESNGEPSIILRERAGVAIKGGRDLDRIDIPYKLQFEGVVTPTTCSEFMQAMRDSELVKARRDANNAAALASMNAPRKYMGTV</sequence>
<protein>
    <submittedName>
        <fullName evidence="1">Uncharacterized protein</fullName>
    </submittedName>
</protein>
<proteinExistence type="predicted"/>
<reference evidence="1 2" key="1">
    <citation type="submission" date="2019-09" db="EMBL/GenBank/DDBJ databases">
        <title>Genome Sequence of Larkinella sp MA1.</title>
        <authorList>
            <person name="Srinivasan S."/>
        </authorList>
    </citation>
    <scope>NUCLEOTIDE SEQUENCE [LARGE SCALE GENOMIC DNA]</scope>
    <source>
        <strain evidence="1 2">MA1</strain>
    </source>
</reference>
<dbReference type="RefSeq" id="WP_150880061.1">
    <property type="nucleotide sequence ID" value="NZ_VTWS01000006.1"/>
</dbReference>
<dbReference type="Proteomes" id="UP000326344">
    <property type="component" value="Unassembled WGS sequence"/>
</dbReference>
<gene>
    <name evidence="1" type="ORF">F0P93_22900</name>
</gene>
<dbReference type="EMBL" id="VTWS01000006">
    <property type="protein sequence ID" value="KAA9349246.1"/>
    <property type="molecule type" value="Genomic_DNA"/>
</dbReference>
<organism evidence="1 2">
    <name type="scientific">Larkinella humicola</name>
    <dbReference type="NCBI Taxonomy" id="2607654"/>
    <lineage>
        <taxon>Bacteria</taxon>
        <taxon>Pseudomonadati</taxon>
        <taxon>Bacteroidota</taxon>
        <taxon>Cytophagia</taxon>
        <taxon>Cytophagales</taxon>
        <taxon>Spirosomataceae</taxon>
        <taxon>Larkinella</taxon>
    </lineage>
</organism>
<accession>A0A5N1JDW5</accession>
<comment type="caution">
    <text evidence="1">The sequence shown here is derived from an EMBL/GenBank/DDBJ whole genome shotgun (WGS) entry which is preliminary data.</text>
</comment>
<name>A0A5N1JDW5_9BACT</name>